<name>A0ABT9PH85_9ACTO</name>
<dbReference type="InterPro" id="IPR013321">
    <property type="entry name" value="Arc_rbn_hlx_hlx"/>
</dbReference>
<comment type="similarity">
    <text evidence="1">Belongs to the RelB/DinJ antitoxin family.</text>
</comment>
<evidence type="ECO:0000256" key="2">
    <source>
        <dbReference type="ARBA" id="ARBA00022649"/>
    </source>
</evidence>
<dbReference type="Gene3D" id="1.10.1220.10">
    <property type="entry name" value="Met repressor-like"/>
    <property type="match status" value="1"/>
</dbReference>
<keyword evidence="4" id="KW-1185">Reference proteome</keyword>
<reference evidence="3 4" key="1">
    <citation type="submission" date="2023-07" db="EMBL/GenBank/DDBJ databases">
        <title>Sequencing the genomes of 1000 actinobacteria strains.</title>
        <authorList>
            <person name="Klenk H.-P."/>
        </authorList>
    </citation>
    <scope>NUCLEOTIDE SEQUENCE [LARGE SCALE GENOMIC DNA]</scope>
    <source>
        <strain evidence="3 4">DSM 19515</strain>
    </source>
</reference>
<protein>
    <submittedName>
        <fullName evidence="3">DNA-damage-inducible protein J</fullName>
    </submittedName>
</protein>
<dbReference type="EMBL" id="JAUSQL010000001">
    <property type="protein sequence ID" value="MDP9831749.1"/>
    <property type="molecule type" value="Genomic_DNA"/>
</dbReference>
<proteinExistence type="inferred from homology"/>
<evidence type="ECO:0000313" key="3">
    <source>
        <dbReference type="EMBL" id="MDP9831749.1"/>
    </source>
</evidence>
<organism evidence="3 4">
    <name type="scientific">Trueperella abortisuis</name>
    <dbReference type="NCBI Taxonomy" id="445930"/>
    <lineage>
        <taxon>Bacteria</taxon>
        <taxon>Bacillati</taxon>
        <taxon>Actinomycetota</taxon>
        <taxon>Actinomycetes</taxon>
        <taxon>Actinomycetales</taxon>
        <taxon>Actinomycetaceae</taxon>
        <taxon>Trueperella</taxon>
    </lineage>
</organism>
<keyword evidence="2" id="KW-1277">Toxin-antitoxin system</keyword>
<evidence type="ECO:0000313" key="4">
    <source>
        <dbReference type="Proteomes" id="UP001230145"/>
    </source>
</evidence>
<dbReference type="Pfam" id="PF04221">
    <property type="entry name" value="RelB"/>
    <property type="match status" value="1"/>
</dbReference>
<comment type="caution">
    <text evidence="3">The sequence shown here is derived from an EMBL/GenBank/DDBJ whole genome shotgun (WGS) entry which is preliminary data.</text>
</comment>
<dbReference type="NCBIfam" id="TIGR02384">
    <property type="entry name" value="RelB_DinJ"/>
    <property type="match status" value="1"/>
</dbReference>
<dbReference type="PANTHER" id="PTHR38781">
    <property type="entry name" value="ANTITOXIN DINJ-RELATED"/>
    <property type="match status" value="1"/>
</dbReference>
<dbReference type="InterPro" id="IPR007337">
    <property type="entry name" value="RelB/DinJ"/>
</dbReference>
<accession>A0ABT9PH85</accession>
<sequence length="90" mass="10030">MTMASVTVRVDADTKLAATRIAEDFGFDLSSVTRAFYRQMVREQRIPLRLSYPEPNEESLASIREADEIIARGGTGRFSNADEVFSDLGI</sequence>
<dbReference type="RefSeq" id="WP_307634397.1">
    <property type="nucleotide sequence ID" value="NZ_CP133407.1"/>
</dbReference>
<dbReference type="Proteomes" id="UP001230145">
    <property type="component" value="Unassembled WGS sequence"/>
</dbReference>
<dbReference type="PANTHER" id="PTHR38781:SF1">
    <property type="entry name" value="ANTITOXIN DINJ-RELATED"/>
    <property type="match status" value="1"/>
</dbReference>
<gene>
    <name evidence="3" type="ORF">J2S45_000428</name>
</gene>
<evidence type="ECO:0000256" key="1">
    <source>
        <dbReference type="ARBA" id="ARBA00010562"/>
    </source>
</evidence>